<gene>
    <name evidence="1" type="ORF">T265_00907</name>
</gene>
<evidence type="ECO:0000313" key="2">
    <source>
        <dbReference type="Proteomes" id="UP000054324"/>
    </source>
</evidence>
<keyword evidence="2" id="KW-1185">Reference proteome</keyword>
<accession>A0A075AJE0</accession>
<dbReference type="GeneID" id="20315095"/>
<dbReference type="KEGG" id="ovi:T265_00907"/>
<evidence type="ECO:0000313" key="1">
    <source>
        <dbReference type="EMBL" id="KER33219.1"/>
    </source>
</evidence>
<dbReference type="EMBL" id="KL596627">
    <property type="protein sequence ID" value="KER33219.1"/>
    <property type="molecule type" value="Genomic_DNA"/>
</dbReference>
<dbReference type="OrthoDB" id="10554438at2759"/>
<dbReference type="AlphaFoldDB" id="A0A075AJE0"/>
<proteinExistence type="predicted"/>
<name>A0A075AJE0_OPIVI</name>
<dbReference type="Proteomes" id="UP000054324">
    <property type="component" value="Unassembled WGS sequence"/>
</dbReference>
<sequence length="207" mass="23520">MKAIRELRPPCVQIWLCSVPTVVARRVISKVWRTNRVSNDRIKFIFCSCSHHSRLHDRATVLAYLFWRVHTQEKHWTRVSLLLELVSSTYPMTVPGFEPRRSDMRGECETTTPPTHVGRDACEFSRLNRPTRSHLSDVIRVPNSSNDDPATVLVMTIDLHASQDFPVSVTYPVSPHQGEALNSNSALIRAHQQCISNGRAGIRTPDI</sequence>
<organism evidence="1 2">
    <name type="scientific">Opisthorchis viverrini</name>
    <name type="common">Southeast Asian liver fluke</name>
    <dbReference type="NCBI Taxonomy" id="6198"/>
    <lineage>
        <taxon>Eukaryota</taxon>
        <taxon>Metazoa</taxon>
        <taxon>Spiralia</taxon>
        <taxon>Lophotrochozoa</taxon>
        <taxon>Platyhelminthes</taxon>
        <taxon>Trematoda</taxon>
        <taxon>Digenea</taxon>
        <taxon>Opisthorchiida</taxon>
        <taxon>Opisthorchiata</taxon>
        <taxon>Opisthorchiidae</taxon>
        <taxon>Opisthorchis</taxon>
    </lineage>
</organism>
<dbReference type="CTD" id="20315095"/>
<dbReference type="RefSeq" id="XP_009163066.1">
    <property type="nucleotide sequence ID" value="XM_009164802.1"/>
</dbReference>
<protein>
    <submittedName>
        <fullName evidence="1">Uncharacterized protein</fullName>
    </submittedName>
</protein>
<reference evidence="1 2" key="1">
    <citation type="submission" date="2013-11" db="EMBL/GenBank/DDBJ databases">
        <title>Opisthorchis viverrini - life in the bile duct.</title>
        <authorList>
            <person name="Young N.D."/>
            <person name="Nagarajan N."/>
            <person name="Lin S.J."/>
            <person name="Korhonen P.K."/>
            <person name="Jex A.R."/>
            <person name="Hall R.S."/>
            <person name="Safavi-Hemami H."/>
            <person name="Kaewkong W."/>
            <person name="Bertrand D."/>
            <person name="Gao S."/>
            <person name="Seet Q."/>
            <person name="Wongkham S."/>
            <person name="Teh B.T."/>
            <person name="Wongkham C."/>
            <person name="Intapan P.M."/>
            <person name="Maleewong W."/>
            <person name="Yang X."/>
            <person name="Hu M."/>
            <person name="Wang Z."/>
            <person name="Hofmann A."/>
            <person name="Sternberg P.W."/>
            <person name="Tan P."/>
            <person name="Wang J."/>
            <person name="Gasser R.B."/>
        </authorList>
    </citation>
    <scope>NUCLEOTIDE SEQUENCE [LARGE SCALE GENOMIC DNA]</scope>
</reference>